<feature type="domain" description="EGF-like" evidence="3">
    <location>
        <begin position="129"/>
        <end position="162"/>
    </location>
</feature>
<keyword evidence="1" id="KW-0472">Membrane</keyword>
<feature type="domain" description="EGF-like" evidence="3">
    <location>
        <begin position="236"/>
        <end position="268"/>
    </location>
</feature>
<dbReference type="EMBL" id="LR899011">
    <property type="protein sequence ID" value="CAD7086460.1"/>
    <property type="molecule type" value="Genomic_DNA"/>
</dbReference>
<protein>
    <recommendedName>
        <fullName evidence="3">EGF-like domain-containing protein</fullName>
    </recommendedName>
</protein>
<dbReference type="Proteomes" id="UP000594454">
    <property type="component" value="Chromosome 3"/>
</dbReference>
<reference evidence="4 5" key="1">
    <citation type="submission" date="2020-11" db="EMBL/GenBank/DDBJ databases">
        <authorList>
            <person name="Wallbank WR R."/>
            <person name="Pardo Diaz C."/>
            <person name="Kozak K."/>
            <person name="Martin S."/>
            <person name="Jiggins C."/>
            <person name="Moest M."/>
            <person name="Warren A I."/>
            <person name="Generalovic N T."/>
            <person name="Byers J.R.P. K."/>
            <person name="Montejo-Kovacevich G."/>
            <person name="Yen C E."/>
        </authorList>
    </citation>
    <scope>NUCLEOTIDE SEQUENCE [LARGE SCALE GENOMIC DNA]</scope>
</reference>
<sequence>MVRSSLIIICSITILVGFIQIAHCCTKTKNVTKWGLETQTYSQAKTFKLDCSPLFECLQTGLIVNTRQINISYVVMSEVCCDGYILRSNKCEPTCNPECINGTCSSWNTCTCQPGFKHDPGNKFRCQPICDPECINGQCSGPNQCDCYGGYQKSNKSDHICNLLRPESGVNGEYVGQKQWICFPGYKTSNKSALKCEPVCKPACINGKCIAPNFCQCWEGYYPIPDEASNHTCTPICLLDCGNGTCDTLKKCDCFEGYYFDAANMTCVVRDEESLKTFSFSQKGMDKLVFILIVVLSVANLFSVTIAFLYICHLRRKSIGNSDSIVE</sequence>
<dbReference type="Gene3D" id="2.10.25.10">
    <property type="entry name" value="Laminin"/>
    <property type="match status" value="4"/>
</dbReference>
<dbReference type="InterPro" id="IPR000742">
    <property type="entry name" value="EGF"/>
</dbReference>
<feature type="domain" description="EGF-like" evidence="3">
    <location>
        <begin position="94"/>
        <end position="127"/>
    </location>
</feature>
<feature type="signal peptide" evidence="2">
    <location>
        <begin position="1"/>
        <end position="24"/>
    </location>
</feature>
<dbReference type="SUPFAM" id="SSF57184">
    <property type="entry name" value="Growth factor receptor domain"/>
    <property type="match status" value="1"/>
</dbReference>
<keyword evidence="2" id="KW-0732">Signal</keyword>
<feature type="chain" id="PRO_5031120182" description="EGF-like domain-containing protein" evidence="2">
    <location>
        <begin position="25"/>
        <end position="327"/>
    </location>
</feature>
<dbReference type="InterPro" id="IPR053255">
    <property type="entry name" value="EGF-like_domain"/>
</dbReference>
<dbReference type="InterPro" id="IPR009030">
    <property type="entry name" value="Growth_fac_rcpt_cys_sf"/>
</dbReference>
<organism evidence="4 5">
    <name type="scientific">Hermetia illucens</name>
    <name type="common">Black soldier fly</name>
    <dbReference type="NCBI Taxonomy" id="343691"/>
    <lineage>
        <taxon>Eukaryota</taxon>
        <taxon>Metazoa</taxon>
        <taxon>Ecdysozoa</taxon>
        <taxon>Arthropoda</taxon>
        <taxon>Hexapoda</taxon>
        <taxon>Insecta</taxon>
        <taxon>Pterygota</taxon>
        <taxon>Neoptera</taxon>
        <taxon>Endopterygota</taxon>
        <taxon>Diptera</taxon>
        <taxon>Brachycera</taxon>
        <taxon>Stratiomyomorpha</taxon>
        <taxon>Stratiomyidae</taxon>
        <taxon>Hermetiinae</taxon>
        <taxon>Hermetia</taxon>
    </lineage>
</organism>
<evidence type="ECO:0000313" key="4">
    <source>
        <dbReference type="EMBL" id="CAD7086460.1"/>
    </source>
</evidence>
<accession>A0A7R8YY47</accession>
<evidence type="ECO:0000259" key="3">
    <source>
        <dbReference type="SMART" id="SM00181"/>
    </source>
</evidence>
<dbReference type="OMA" id="CSITILV"/>
<name>A0A7R8YY47_HERIL</name>
<evidence type="ECO:0000256" key="2">
    <source>
        <dbReference type="SAM" id="SignalP"/>
    </source>
</evidence>
<evidence type="ECO:0000313" key="5">
    <source>
        <dbReference type="Proteomes" id="UP000594454"/>
    </source>
</evidence>
<dbReference type="Pfam" id="PF02363">
    <property type="entry name" value="C_tripleX"/>
    <property type="match status" value="4"/>
</dbReference>
<feature type="transmembrane region" description="Helical" evidence="1">
    <location>
        <begin position="288"/>
        <end position="312"/>
    </location>
</feature>
<dbReference type="InterPro" id="IPR003341">
    <property type="entry name" value="Cys_rich_tripleX"/>
</dbReference>
<proteinExistence type="predicted"/>
<dbReference type="PANTHER" id="PTHR24047:SF29">
    <property type="entry name" value="EATER-RELATED"/>
    <property type="match status" value="1"/>
</dbReference>
<feature type="domain" description="EGF-like" evidence="3">
    <location>
        <begin position="199"/>
        <end position="234"/>
    </location>
</feature>
<dbReference type="AlphaFoldDB" id="A0A7R8YY47"/>
<dbReference type="PANTHER" id="PTHR24047">
    <property type="entry name" value="FI01909P-RELATED"/>
    <property type="match status" value="1"/>
</dbReference>
<dbReference type="SMART" id="SM00181">
    <property type="entry name" value="EGF"/>
    <property type="match status" value="4"/>
</dbReference>
<gene>
    <name evidence="4" type="ORF">HERILL_LOCUS9232</name>
</gene>
<keyword evidence="1" id="KW-1133">Transmembrane helix</keyword>
<keyword evidence="5" id="KW-1185">Reference proteome</keyword>
<keyword evidence="1" id="KW-0812">Transmembrane</keyword>
<dbReference type="InParanoid" id="A0A7R8YY47"/>
<evidence type="ECO:0000256" key="1">
    <source>
        <dbReference type="SAM" id="Phobius"/>
    </source>
</evidence>